<dbReference type="InterPro" id="IPR051677">
    <property type="entry name" value="AfsR-DnrI-RedD_regulator"/>
</dbReference>
<evidence type="ECO:0000256" key="4">
    <source>
        <dbReference type="ARBA" id="ARBA00023163"/>
    </source>
</evidence>
<evidence type="ECO:0000313" key="8">
    <source>
        <dbReference type="EMBL" id="GAA4498334.1"/>
    </source>
</evidence>
<dbReference type="SUPFAM" id="SSF48452">
    <property type="entry name" value="TPR-like"/>
    <property type="match status" value="1"/>
</dbReference>
<feature type="region of interest" description="Disordered" evidence="6">
    <location>
        <begin position="620"/>
        <end position="641"/>
    </location>
</feature>
<dbReference type="PANTHER" id="PTHR35807:SF1">
    <property type="entry name" value="TRANSCRIPTIONAL REGULATOR REDD"/>
    <property type="match status" value="1"/>
</dbReference>
<keyword evidence="9" id="KW-1185">Reference proteome</keyword>
<keyword evidence="2" id="KW-0805">Transcription regulation</keyword>
<dbReference type="InterPro" id="IPR036388">
    <property type="entry name" value="WH-like_DNA-bd_sf"/>
</dbReference>
<feature type="DNA-binding region" description="OmpR/PhoB-type" evidence="5">
    <location>
        <begin position="1"/>
        <end position="95"/>
    </location>
</feature>
<dbReference type="SMART" id="SM01043">
    <property type="entry name" value="BTAD"/>
    <property type="match status" value="1"/>
</dbReference>
<evidence type="ECO:0000256" key="6">
    <source>
        <dbReference type="SAM" id="MobiDB-lite"/>
    </source>
</evidence>
<comment type="caution">
    <text evidence="8">The sequence shown here is derived from an EMBL/GenBank/DDBJ whole genome shotgun (WGS) entry which is preliminary data.</text>
</comment>
<dbReference type="Proteomes" id="UP001500503">
    <property type="component" value="Unassembled WGS sequence"/>
</dbReference>
<dbReference type="CDD" id="cd15831">
    <property type="entry name" value="BTAD"/>
    <property type="match status" value="1"/>
</dbReference>
<evidence type="ECO:0000256" key="2">
    <source>
        <dbReference type="ARBA" id="ARBA00023015"/>
    </source>
</evidence>
<comment type="similarity">
    <text evidence="1">Belongs to the AfsR/DnrI/RedD regulatory family.</text>
</comment>
<dbReference type="RefSeq" id="WP_345466492.1">
    <property type="nucleotide sequence ID" value="NZ_BAABHF010000024.1"/>
</dbReference>
<keyword evidence="4" id="KW-0804">Transcription</keyword>
<dbReference type="PRINTS" id="PR00364">
    <property type="entry name" value="DISEASERSIST"/>
</dbReference>
<feature type="domain" description="OmpR/PhoB-type" evidence="7">
    <location>
        <begin position="1"/>
        <end position="95"/>
    </location>
</feature>
<dbReference type="EMBL" id="BAABHF010000024">
    <property type="protein sequence ID" value="GAA4498334.1"/>
    <property type="molecule type" value="Genomic_DNA"/>
</dbReference>
<evidence type="ECO:0000313" key="9">
    <source>
        <dbReference type="Proteomes" id="UP001500503"/>
    </source>
</evidence>
<protein>
    <recommendedName>
        <fullName evidence="7">OmpR/PhoB-type domain-containing protein</fullName>
    </recommendedName>
</protein>
<dbReference type="SMART" id="SM00862">
    <property type="entry name" value="Trans_reg_C"/>
    <property type="match status" value="1"/>
</dbReference>
<keyword evidence="3 5" id="KW-0238">DNA-binding</keyword>
<dbReference type="InterPro" id="IPR002182">
    <property type="entry name" value="NB-ARC"/>
</dbReference>
<dbReference type="Gene3D" id="1.25.40.10">
    <property type="entry name" value="Tetratricopeptide repeat domain"/>
    <property type="match status" value="1"/>
</dbReference>
<sequence>MIRFDLLGTFLIQHNGTVTTIGAAKQRAIIALLLISRGHTVSTTRLIAELWGDDAPPSAQGTLLSLVSRIRRSFTVDPCMDKLLLKQGRGYRLALGDAFLVDFHEFDERAARIRSRFAEDPTADIDDAVAEALGLWHGDAFADIPSTPLVSVEAERLEQSRLEILEMRAENWLTHGRHADVVEQNRPLVAAHPLRERLWEQLMLAHHRAGRRIEALRVYERARSTLLSELGVGPGPDLRLLHRQIEENKVPDRRPTELTVTARVPPRQLPPDIADFTGREEAVADVDRLLGSPTSRKAVPVVAIYGMPGLGKTTFAVHVAHRLSDTYPDGQLFIDLKGAQEQVPTSYEVMHAFLRGVGVTEQRIPLDYGERISLYRSVLAGRRILIVLDNAADETQVEPLVPGSPTCAVLVTSGRRLSALFGARQLRLDLFSHRQAIRFLRDVVGADRVAREPESSAEIVELCGRHPLSLRICATRLASRPHWSLMSLCRRLADKDLRLAELAYGNHDVRAGFGLSYASLDEAGRRLFCLLGILQVEDFASWLAAPLLDVSIHEAEARLELLVESQLLHVAQQEGAGEPRYYFHELIRLYSRGLAEHTLSVAERSQALARVTGFAAGPGPVSRGLRPGRHAALSRSWGSPG</sequence>
<dbReference type="InterPro" id="IPR027417">
    <property type="entry name" value="P-loop_NTPase"/>
</dbReference>
<dbReference type="PANTHER" id="PTHR35807">
    <property type="entry name" value="TRANSCRIPTIONAL REGULATOR REDD-RELATED"/>
    <property type="match status" value="1"/>
</dbReference>
<dbReference type="PROSITE" id="PS51755">
    <property type="entry name" value="OMPR_PHOB"/>
    <property type="match status" value="1"/>
</dbReference>
<proteinExistence type="inferred from homology"/>
<dbReference type="Pfam" id="PF00931">
    <property type="entry name" value="NB-ARC"/>
    <property type="match status" value="1"/>
</dbReference>
<evidence type="ECO:0000256" key="1">
    <source>
        <dbReference type="ARBA" id="ARBA00005820"/>
    </source>
</evidence>
<evidence type="ECO:0000259" key="7">
    <source>
        <dbReference type="PROSITE" id="PS51755"/>
    </source>
</evidence>
<dbReference type="SUPFAM" id="SSF52540">
    <property type="entry name" value="P-loop containing nucleoside triphosphate hydrolases"/>
    <property type="match status" value="1"/>
</dbReference>
<evidence type="ECO:0000256" key="5">
    <source>
        <dbReference type="PROSITE-ProRule" id="PRU01091"/>
    </source>
</evidence>
<evidence type="ECO:0000256" key="3">
    <source>
        <dbReference type="ARBA" id="ARBA00023125"/>
    </source>
</evidence>
<dbReference type="Gene3D" id="1.10.10.10">
    <property type="entry name" value="Winged helix-like DNA-binding domain superfamily/Winged helix DNA-binding domain"/>
    <property type="match status" value="1"/>
</dbReference>
<accession>A0ABP8Q9Q7</accession>
<reference evidence="9" key="1">
    <citation type="journal article" date="2019" name="Int. J. Syst. Evol. Microbiol.">
        <title>The Global Catalogue of Microorganisms (GCM) 10K type strain sequencing project: providing services to taxonomists for standard genome sequencing and annotation.</title>
        <authorList>
            <consortium name="The Broad Institute Genomics Platform"/>
            <consortium name="The Broad Institute Genome Sequencing Center for Infectious Disease"/>
            <person name="Wu L."/>
            <person name="Ma J."/>
        </authorList>
    </citation>
    <scope>NUCLEOTIDE SEQUENCE [LARGE SCALE GENOMIC DNA]</scope>
    <source>
        <strain evidence="9">JCM 17933</strain>
    </source>
</reference>
<dbReference type="Pfam" id="PF00486">
    <property type="entry name" value="Trans_reg_C"/>
    <property type="match status" value="1"/>
</dbReference>
<dbReference type="Pfam" id="PF03704">
    <property type="entry name" value="BTAD"/>
    <property type="match status" value="1"/>
</dbReference>
<dbReference type="SUPFAM" id="SSF46894">
    <property type="entry name" value="C-terminal effector domain of the bipartite response regulators"/>
    <property type="match status" value="1"/>
</dbReference>
<name>A0ABP8Q9Q7_9ACTN</name>
<dbReference type="InterPro" id="IPR001867">
    <property type="entry name" value="OmpR/PhoB-type_DNA-bd"/>
</dbReference>
<dbReference type="InterPro" id="IPR011990">
    <property type="entry name" value="TPR-like_helical_dom_sf"/>
</dbReference>
<dbReference type="InterPro" id="IPR005158">
    <property type="entry name" value="BTAD"/>
</dbReference>
<gene>
    <name evidence="8" type="ORF">GCM10023191_043390</name>
</gene>
<dbReference type="InterPro" id="IPR016032">
    <property type="entry name" value="Sig_transdc_resp-reg_C-effctor"/>
</dbReference>
<organism evidence="8 9">
    <name type="scientific">Actinoallomurus oryzae</name>
    <dbReference type="NCBI Taxonomy" id="502180"/>
    <lineage>
        <taxon>Bacteria</taxon>
        <taxon>Bacillati</taxon>
        <taxon>Actinomycetota</taxon>
        <taxon>Actinomycetes</taxon>
        <taxon>Streptosporangiales</taxon>
        <taxon>Thermomonosporaceae</taxon>
        <taxon>Actinoallomurus</taxon>
    </lineage>
</organism>
<dbReference type="Gene3D" id="3.40.50.300">
    <property type="entry name" value="P-loop containing nucleotide triphosphate hydrolases"/>
    <property type="match status" value="1"/>
</dbReference>